<keyword evidence="2" id="KW-1185">Reference proteome</keyword>
<accession>A0A7X4GRU4</accession>
<reference evidence="1 2" key="1">
    <citation type="submission" date="2019-12" db="EMBL/GenBank/DDBJ databases">
        <title>Novel species isolated from a subtropical stream in China.</title>
        <authorList>
            <person name="Lu H."/>
        </authorList>
    </citation>
    <scope>NUCLEOTIDE SEQUENCE [LARGE SCALE GENOMIC DNA]</scope>
    <source>
        <strain evidence="1 2">FT55W</strain>
    </source>
</reference>
<organism evidence="1 2">
    <name type="scientific">Duganella rivi</name>
    <dbReference type="NCBI Taxonomy" id="2666083"/>
    <lineage>
        <taxon>Bacteria</taxon>
        <taxon>Pseudomonadati</taxon>
        <taxon>Pseudomonadota</taxon>
        <taxon>Betaproteobacteria</taxon>
        <taxon>Burkholderiales</taxon>
        <taxon>Oxalobacteraceae</taxon>
        <taxon>Telluria group</taxon>
        <taxon>Duganella</taxon>
    </lineage>
</organism>
<sequence>MDALPATQPKFCPVFILPEALNSCAEDAARAIVDLLLNPPIPGLVIGPVFVLDGTGIVDLRESYTECMHGRSFAGAFAASSACQESAVLAGGAVIGEGLPLADGMATPLMIEVDGDTALDPGLPTTASTGFMVACSDARMMLSLAARHAGAPACYVQAREEDMPLARLLGAVLRDNGSHLKISSTAPDCAWLLGAELADSLP</sequence>
<comment type="caution">
    <text evidence="1">The sequence shown here is derived from an EMBL/GenBank/DDBJ whole genome shotgun (WGS) entry which is preliminary data.</text>
</comment>
<dbReference type="Proteomes" id="UP000450012">
    <property type="component" value="Unassembled WGS sequence"/>
</dbReference>
<name>A0A7X4GRU4_9BURK</name>
<protein>
    <submittedName>
        <fullName evidence="1">Uncharacterized protein</fullName>
    </submittedName>
</protein>
<gene>
    <name evidence="1" type="ORF">GTP45_16615</name>
</gene>
<dbReference type="RefSeq" id="WP_161014999.1">
    <property type="nucleotide sequence ID" value="NZ_WWCK01000005.1"/>
</dbReference>
<evidence type="ECO:0000313" key="2">
    <source>
        <dbReference type="Proteomes" id="UP000450012"/>
    </source>
</evidence>
<dbReference type="AlphaFoldDB" id="A0A7X4GRU4"/>
<dbReference type="EMBL" id="WWCK01000005">
    <property type="protein sequence ID" value="MYM68441.1"/>
    <property type="molecule type" value="Genomic_DNA"/>
</dbReference>
<proteinExistence type="predicted"/>
<evidence type="ECO:0000313" key="1">
    <source>
        <dbReference type="EMBL" id="MYM68441.1"/>
    </source>
</evidence>